<dbReference type="Proteomes" id="UP000243688">
    <property type="component" value="Unassembled WGS sequence"/>
</dbReference>
<protein>
    <recommendedName>
        <fullName evidence="3">Sporulation protein YqfC</fullName>
    </recommendedName>
</protein>
<evidence type="ECO:0008006" key="3">
    <source>
        <dbReference type="Google" id="ProtNLM"/>
    </source>
</evidence>
<evidence type="ECO:0000313" key="2">
    <source>
        <dbReference type="Proteomes" id="UP000243688"/>
    </source>
</evidence>
<accession>A0A2A6E0E3</accession>
<name>A0A2A6E0E3_9BACL</name>
<reference evidence="1 2" key="1">
    <citation type="submission" date="2016-12" db="EMBL/GenBank/DDBJ databases">
        <title>Candidatus Reconcilibacillus cellulovorans genome.</title>
        <authorList>
            <person name="Kolinko S."/>
            <person name="Wu Y.-W."/>
            <person name="Tachea F."/>
            <person name="Denzel E."/>
            <person name="Hiras J."/>
            <person name="Baecker N."/>
            <person name="Chan L.J."/>
            <person name="Eichorst S.A."/>
            <person name="Frey D."/>
            <person name="Adams P.D."/>
            <person name="Pray T."/>
            <person name="Tanjore D."/>
            <person name="Petzold C.J."/>
            <person name="Gladden J.M."/>
            <person name="Simmons B.A."/>
            <person name="Singer S.W."/>
        </authorList>
    </citation>
    <scope>NUCLEOTIDE SEQUENCE [LARGE SCALE GENOMIC DNA]</scope>
    <source>
        <strain evidence="1">JTherm</strain>
    </source>
</reference>
<organism evidence="1 2">
    <name type="scientific">Candidatus Reconcilbacillus cellulovorans</name>
    <dbReference type="NCBI Taxonomy" id="1906605"/>
    <lineage>
        <taxon>Bacteria</taxon>
        <taxon>Bacillati</taxon>
        <taxon>Bacillota</taxon>
        <taxon>Bacilli</taxon>
        <taxon>Bacillales</taxon>
        <taxon>Paenibacillaceae</taxon>
        <taxon>Candidatus Reconcilbacillus</taxon>
    </lineage>
</organism>
<sequence>MRRWTRTIGRWAAGWLDVPPDAATGASRLTLIGNGRIHVERPGSLRRFSDKELQLELSEGTLEIRGRRLAVREMWPDDVWIEGEFAEVTVRHRRP</sequence>
<dbReference type="Pfam" id="PF07873">
    <property type="entry name" value="YabP"/>
    <property type="match status" value="1"/>
</dbReference>
<proteinExistence type="predicted"/>
<dbReference type="EMBL" id="MOXJ01000016">
    <property type="protein sequence ID" value="PDO10286.1"/>
    <property type="molecule type" value="Genomic_DNA"/>
</dbReference>
<gene>
    <name evidence="1" type="ORF">BLM47_07985</name>
</gene>
<comment type="caution">
    <text evidence="1">The sequence shown here is derived from an EMBL/GenBank/DDBJ whole genome shotgun (WGS) entry which is preliminary data.</text>
</comment>
<evidence type="ECO:0000313" key="1">
    <source>
        <dbReference type="EMBL" id="PDO10286.1"/>
    </source>
</evidence>
<dbReference type="AlphaFoldDB" id="A0A2A6E0E3"/>
<dbReference type="InterPro" id="IPR022476">
    <property type="entry name" value="Spore_YabP/YqfC"/>
</dbReference>